<dbReference type="GO" id="GO:0008080">
    <property type="term" value="F:N-acetyltransferase activity"/>
    <property type="evidence" value="ECO:0007669"/>
    <property type="project" value="TreeGrafter"/>
</dbReference>
<accession>A0A9R0EML9</accession>
<keyword evidence="1" id="KW-1185">Reference proteome</keyword>
<name>A0A9R0EML9_SPOFR</name>
<dbReference type="Proteomes" id="UP000829999">
    <property type="component" value="Chromosome 4"/>
</dbReference>
<gene>
    <name evidence="2" type="primary">LOC118272836</name>
</gene>
<dbReference type="AlphaFoldDB" id="A0A9R0EML9"/>
<reference evidence="2" key="1">
    <citation type="submission" date="2025-08" db="UniProtKB">
        <authorList>
            <consortium name="RefSeq"/>
        </authorList>
    </citation>
    <scope>IDENTIFICATION</scope>
    <source>
        <tissue evidence="2">Whole larval tissue</tissue>
    </source>
</reference>
<dbReference type="OrthoDB" id="8191594at2759"/>
<protein>
    <submittedName>
        <fullName evidence="2">Uncharacterized protein LOC118272836</fullName>
    </submittedName>
</protein>
<dbReference type="InterPro" id="IPR016181">
    <property type="entry name" value="Acyl_CoA_acyltransferase"/>
</dbReference>
<evidence type="ECO:0000313" key="1">
    <source>
        <dbReference type="Proteomes" id="UP000829999"/>
    </source>
</evidence>
<proteinExistence type="predicted"/>
<dbReference type="SUPFAM" id="SSF55729">
    <property type="entry name" value="Acyl-CoA N-acyltransferases (Nat)"/>
    <property type="match status" value="1"/>
</dbReference>
<dbReference type="GeneID" id="118272836"/>
<dbReference type="PANTHER" id="PTHR20905">
    <property type="entry name" value="N-ACETYLTRANSFERASE-RELATED"/>
    <property type="match status" value="1"/>
</dbReference>
<dbReference type="Gene3D" id="3.40.630.30">
    <property type="match status" value="1"/>
</dbReference>
<organism evidence="1 2">
    <name type="scientific">Spodoptera frugiperda</name>
    <name type="common">Fall armyworm</name>
    <dbReference type="NCBI Taxonomy" id="7108"/>
    <lineage>
        <taxon>Eukaryota</taxon>
        <taxon>Metazoa</taxon>
        <taxon>Ecdysozoa</taxon>
        <taxon>Arthropoda</taxon>
        <taxon>Hexapoda</taxon>
        <taxon>Insecta</taxon>
        <taxon>Pterygota</taxon>
        <taxon>Neoptera</taxon>
        <taxon>Endopterygota</taxon>
        <taxon>Lepidoptera</taxon>
        <taxon>Glossata</taxon>
        <taxon>Ditrysia</taxon>
        <taxon>Noctuoidea</taxon>
        <taxon>Noctuidae</taxon>
        <taxon>Amphipyrinae</taxon>
        <taxon>Spodoptera</taxon>
    </lineage>
</organism>
<dbReference type="RefSeq" id="XP_035445429.2">
    <property type="nucleotide sequence ID" value="XM_035589536.2"/>
</dbReference>
<dbReference type="PANTHER" id="PTHR20905:SF28">
    <property type="entry name" value="GH28833P-RELATED"/>
    <property type="match status" value="1"/>
</dbReference>
<dbReference type="CDD" id="cd04301">
    <property type="entry name" value="NAT_SF"/>
    <property type="match status" value="1"/>
</dbReference>
<evidence type="ECO:0000313" key="2">
    <source>
        <dbReference type="RefSeq" id="XP_035445429.2"/>
    </source>
</evidence>
<sequence length="256" mass="28560">MEWLVTDDGKYSIESLSATTFPGALRVITESFFQDETVCIGTEVNKNPVAAEELLELCADVALDGVSLVAIAIDSGEVVSVAFNKIQVATPDPSEKPFFEIFAEERCTQPSSRALIEWMAEIDGKCNFFEKYNIDCSLEIMFLATLREHRHQRLGRDLCSASIELAKKLKNGPVSQMSVQDLGPNYSHMPARKPITRVPKICQALWTAEPTQKIGKALNFEVGMRVSFNEFYYDGKSYGERLGREVFAEAAAIRLD</sequence>